<feature type="transmembrane region" description="Helical" evidence="1">
    <location>
        <begin position="40"/>
        <end position="60"/>
    </location>
</feature>
<keyword evidence="1" id="KW-1133">Transmembrane helix</keyword>
<organism evidence="2 3">
    <name type="scientific">Blautia ammoniilytica</name>
    <dbReference type="NCBI Taxonomy" id="2981782"/>
    <lineage>
        <taxon>Bacteria</taxon>
        <taxon>Bacillati</taxon>
        <taxon>Bacillota</taxon>
        <taxon>Clostridia</taxon>
        <taxon>Lachnospirales</taxon>
        <taxon>Lachnospiraceae</taxon>
        <taxon>Blautia</taxon>
    </lineage>
</organism>
<evidence type="ECO:0000256" key="1">
    <source>
        <dbReference type="SAM" id="Phobius"/>
    </source>
</evidence>
<dbReference type="Proteomes" id="UP001652409">
    <property type="component" value="Unassembled WGS sequence"/>
</dbReference>
<protein>
    <submittedName>
        <fullName evidence="2">Uncharacterized protein</fullName>
    </submittedName>
</protein>
<comment type="caution">
    <text evidence="2">The sequence shown here is derived from an EMBL/GenBank/DDBJ whole genome shotgun (WGS) entry which is preliminary data.</text>
</comment>
<reference evidence="2 3" key="1">
    <citation type="journal article" date="2021" name="ISME Commun">
        <title>Automated analysis of genomic sequences facilitates high-throughput and comprehensive description of bacteria.</title>
        <authorList>
            <person name="Hitch T.C.A."/>
        </authorList>
    </citation>
    <scope>NUCLEOTIDE SEQUENCE [LARGE SCALE GENOMIC DNA]</scope>
    <source>
        <strain evidence="2 3">Sanger_23</strain>
    </source>
</reference>
<sequence length="90" mass="9817">MWGSEKSTGRREMAFAQGTVSGMTRKSGAHRKGEKLSRNMAMFLGIILTAEIMIAGAMVFNFDFKGADVIALIFAFMVLYSGVVAMLTDK</sequence>
<keyword evidence="1" id="KW-0812">Transmembrane</keyword>
<keyword evidence="1" id="KW-0472">Membrane</keyword>
<proteinExistence type="predicted"/>
<keyword evidence="3" id="KW-1185">Reference proteome</keyword>
<gene>
    <name evidence="2" type="ORF">OCV61_16810</name>
</gene>
<dbReference type="RefSeq" id="WP_158422759.1">
    <property type="nucleotide sequence ID" value="NZ_JAOQJL010000048.1"/>
</dbReference>
<evidence type="ECO:0000313" key="3">
    <source>
        <dbReference type="Proteomes" id="UP001652409"/>
    </source>
</evidence>
<name>A0ABT2TXS6_9FIRM</name>
<feature type="transmembrane region" description="Helical" evidence="1">
    <location>
        <begin position="66"/>
        <end position="87"/>
    </location>
</feature>
<accession>A0ABT2TXS6</accession>
<evidence type="ECO:0000313" key="2">
    <source>
        <dbReference type="EMBL" id="MCU6767031.1"/>
    </source>
</evidence>
<dbReference type="EMBL" id="JAOQJL010000048">
    <property type="protein sequence ID" value="MCU6767031.1"/>
    <property type="molecule type" value="Genomic_DNA"/>
</dbReference>